<evidence type="ECO:0000313" key="8">
    <source>
        <dbReference type="EMBL" id="PQB05466.1"/>
    </source>
</evidence>
<dbReference type="Gene3D" id="3.40.390.30">
    <property type="entry name" value="Metalloproteases ('zincins'), catalytic domain"/>
    <property type="match status" value="1"/>
</dbReference>
<dbReference type="HAMAP" id="MF_00009">
    <property type="entry name" value="Endoribonucl_YbeY"/>
    <property type="match status" value="1"/>
</dbReference>
<sequence>MIEYNYQKEDFTLEHGHDIQFWLEGLIQQEAHSLGEVSFVFCDDEYLLKINQDFLGHDYYTDIISFDYGLGRQVNGEIYVSIDRVADNAEDLGVEFTNELHRVMAHGILHFLGFKDKSDSEAKEMRKKENEALESRSFI</sequence>
<evidence type="ECO:0000256" key="2">
    <source>
        <dbReference type="ARBA" id="ARBA00022722"/>
    </source>
</evidence>
<evidence type="ECO:0000313" key="9">
    <source>
        <dbReference type="Proteomes" id="UP000239800"/>
    </source>
</evidence>
<dbReference type="GO" id="GO:0008270">
    <property type="term" value="F:zinc ion binding"/>
    <property type="evidence" value="ECO:0007669"/>
    <property type="project" value="UniProtKB-UniRule"/>
</dbReference>
<keyword evidence="7" id="KW-0690">Ribosome biogenesis</keyword>
<name>A0A2S7KS70_9FLAO</name>
<keyword evidence="2 7" id="KW-0540">Nuclease</keyword>
<dbReference type="PANTHER" id="PTHR46986:SF1">
    <property type="entry name" value="ENDORIBONUCLEASE YBEY, CHLOROPLASTIC"/>
    <property type="match status" value="1"/>
</dbReference>
<comment type="function">
    <text evidence="7">Single strand-specific metallo-endoribonuclease involved in late-stage 70S ribosome quality control and in maturation of the 3' terminus of the 16S rRNA.</text>
</comment>
<accession>A0A2S7KS70</accession>
<comment type="caution">
    <text evidence="8">The sequence shown here is derived from an EMBL/GenBank/DDBJ whole genome shotgun (WGS) entry which is preliminary data.</text>
</comment>
<dbReference type="EMBL" id="MQUB01000001">
    <property type="protein sequence ID" value="PQB05466.1"/>
    <property type="molecule type" value="Genomic_DNA"/>
</dbReference>
<dbReference type="GO" id="GO:0004222">
    <property type="term" value="F:metalloendopeptidase activity"/>
    <property type="evidence" value="ECO:0007669"/>
    <property type="project" value="InterPro"/>
</dbReference>
<gene>
    <name evidence="7" type="primary">ybeY</name>
    <name evidence="8" type="ORF">BST85_11620</name>
</gene>
<dbReference type="InterPro" id="IPR002036">
    <property type="entry name" value="YbeY"/>
</dbReference>
<dbReference type="PANTHER" id="PTHR46986">
    <property type="entry name" value="ENDORIBONUCLEASE YBEY, CHLOROPLASTIC"/>
    <property type="match status" value="1"/>
</dbReference>
<evidence type="ECO:0000256" key="1">
    <source>
        <dbReference type="ARBA" id="ARBA00010875"/>
    </source>
</evidence>
<organism evidence="8 9">
    <name type="scientific">Aureitalea marina</name>
    <dbReference type="NCBI Taxonomy" id="930804"/>
    <lineage>
        <taxon>Bacteria</taxon>
        <taxon>Pseudomonadati</taxon>
        <taxon>Bacteroidota</taxon>
        <taxon>Flavobacteriia</taxon>
        <taxon>Flavobacteriales</taxon>
        <taxon>Flavobacteriaceae</taxon>
        <taxon>Aureitalea</taxon>
    </lineage>
</organism>
<dbReference type="OrthoDB" id="9811984at2"/>
<reference evidence="8 9" key="1">
    <citation type="submission" date="2016-11" db="EMBL/GenBank/DDBJ databases">
        <title>Trade-off between light-utilization and light-protection in marine flavobacteria.</title>
        <authorList>
            <person name="Kumagai Y."/>
        </authorList>
    </citation>
    <scope>NUCLEOTIDE SEQUENCE [LARGE SCALE GENOMIC DNA]</scope>
    <source>
        <strain evidence="8 9">NBRC 107741</strain>
    </source>
</reference>
<comment type="subcellular location">
    <subcellularLocation>
        <location evidence="7">Cytoplasm</location>
    </subcellularLocation>
</comment>
<feature type="binding site" evidence="7">
    <location>
        <position position="106"/>
    </location>
    <ligand>
        <name>Zn(2+)</name>
        <dbReference type="ChEBI" id="CHEBI:29105"/>
        <note>catalytic</note>
    </ligand>
</feature>
<dbReference type="GO" id="GO:0005737">
    <property type="term" value="C:cytoplasm"/>
    <property type="evidence" value="ECO:0007669"/>
    <property type="project" value="UniProtKB-SubCell"/>
</dbReference>
<protein>
    <recommendedName>
        <fullName evidence="7">Endoribonuclease YbeY</fullName>
        <ecNumber evidence="7">3.1.-.-</ecNumber>
    </recommendedName>
</protein>
<comment type="cofactor">
    <cofactor evidence="7">
        <name>Zn(2+)</name>
        <dbReference type="ChEBI" id="CHEBI:29105"/>
    </cofactor>
    <text evidence="7">Binds 1 zinc ion.</text>
</comment>
<dbReference type="RefSeq" id="WP_104813408.1">
    <property type="nucleotide sequence ID" value="NZ_MQUB01000001.1"/>
</dbReference>
<dbReference type="Pfam" id="PF02130">
    <property type="entry name" value="YbeY"/>
    <property type="match status" value="1"/>
</dbReference>
<keyword evidence="7" id="KW-0963">Cytoplasm</keyword>
<proteinExistence type="inferred from homology"/>
<evidence type="ECO:0000256" key="7">
    <source>
        <dbReference type="HAMAP-Rule" id="MF_00009"/>
    </source>
</evidence>
<dbReference type="InterPro" id="IPR023091">
    <property type="entry name" value="MetalPrtase_cat_dom_sf_prd"/>
</dbReference>
<evidence type="ECO:0000256" key="4">
    <source>
        <dbReference type="ARBA" id="ARBA00022759"/>
    </source>
</evidence>
<keyword evidence="9" id="KW-1185">Reference proteome</keyword>
<keyword evidence="7" id="KW-0698">rRNA processing</keyword>
<evidence type="ECO:0000256" key="6">
    <source>
        <dbReference type="ARBA" id="ARBA00022833"/>
    </source>
</evidence>
<dbReference type="NCBIfam" id="TIGR00043">
    <property type="entry name" value="rRNA maturation RNase YbeY"/>
    <property type="match status" value="1"/>
</dbReference>
<dbReference type="GO" id="GO:0004521">
    <property type="term" value="F:RNA endonuclease activity"/>
    <property type="evidence" value="ECO:0007669"/>
    <property type="project" value="UniProtKB-UniRule"/>
</dbReference>
<feature type="binding site" evidence="7">
    <location>
        <position position="110"/>
    </location>
    <ligand>
        <name>Zn(2+)</name>
        <dbReference type="ChEBI" id="CHEBI:29105"/>
        <note>catalytic</note>
    </ligand>
</feature>
<evidence type="ECO:0000256" key="3">
    <source>
        <dbReference type="ARBA" id="ARBA00022723"/>
    </source>
</evidence>
<keyword evidence="6 7" id="KW-0862">Zinc</keyword>
<keyword evidence="3 7" id="KW-0479">Metal-binding</keyword>
<keyword evidence="5 7" id="KW-0378">Hydrolase</keyword>
<keyword evidence="4 7" id="KW-0255">Endonuclease</keyword>
<feature type="binding site" evidence="7">
    <location>
        <position position="116"/>
    </location>
    <ligand>
        <name>Zn(2+)</name>
        <dbReference type="ChEBI" id="CHEBI:29105"/>
        <note>catalytic</note>
    </ligand>
</feature>
<dbReference type="GO" id="GO:0006364">
    <property type="term" value="P:rRNA processing"/>
    <property type="evidence" value="ECO:0007669"/>
    <property type="project" value="UniProtKB-UniRule"/>
</dbReference>
<dbReference type="EC" id="3.1.-.-" evidence="7"/>
<dbReference type="Proteomes" id="UP000239800">
    <property type="component" value="Unassembled WGS sequence"/>
</dbReference>
<comment type="similarity">
    <text evidence="1 7">Belongs to the endoribonuclease YbeY family.</text>
</comment>
<dbReference type="SUPFAM" id="SSF55486">
    <property type="entry name" value="Metalloproteases ('zincins'), catalytic domain"/>
    <property type="match status" value="1"/>
</dbReference>
<dbReference type="AlphaFoldDB" id="A0A2S7KS70"/>
<evidence type="ECO:0000256" key="5">
    <source>
        <dbReference type="ARBA" id="ARBA00022801"/>
    </source>
</evidence>